<keyword evidence="6 7" id="KW-0482">Metalloprotease</keyword>
<evidence type="ECO:0000256" key="3">
    <source>
        <dbReference type="ARBA" id="ARBA00022723"/>
    </source>
</evidence>
<dbReference type="PANTHER" id="PTHR11804:SF71">
    <property type="entry name" value="MITOCHONDRIAL INTERMEDIATE PEPTIDASE"/>
    <property type="match status" value="1"/>
</dbReference>
<keyword evidence="10" id="KW-1185">Reference proteome</keyword>
<dbReference type="InterPro" id="IPR045090">
    <property type="entry name" value="Pept_M3A_M3B"/>
</dbReference>
<evidence type="ECO:0000256" key="1">
    <source>
        <dbReference type="ARBA" id="ARBA00006040"/>
    </source>
</evidence>
<dbReference type="GO" id="GO:0004222">
    <property type="term" value="F:metalloendopeptidase activity"/>
    <property type="evidence" value="ECO:0007669"/>
    <property type="project" value="InterPro"/>
</dbReference>
<gene>
    <name evidence="9" type="ORF">KC01_LOCUS4002</name>
</gene>
<dbReference type="AlphaFoldDB" id="A0AAV2J7B3"/>
<evidence type="ECO:0000256" key="7">
    <source>
        <dbReference type="RuleBase" id="RU003435"/>
    </source>
</evidence>
<dbReference type="PANTHER" id="PTHR11804">
    <property type="entry name" value="PROTEASE M3 THIMET OLIGOPEPTIDASE-RELATED"/>
    <property type="match status" value="1"/>
</dbReference>
<keyword evidence="3 7" id="KW-0479">Metal-binding</keyword>
<proteinExistence type="inferred from homology"/>
<feature type="domain" description="Peptidase M3A/M3B catalytic" evidence="8">
    <location>
        <begin position="3"/>
        <end position="70"/>
    </location>
</feature>
<evidence type="ECO:0000256" key="5">
    <source>
        <dbReference type="ARBA" id="ARBA00022833"/>
    </source>
</evidence>
<reference evidence="9 10" key="1">
    <citation type="submission" date="2024-04" db="EMBL/GenBank/DDBJ databases">
        <authorList>
            <person name="Waldvogel A.-M."/>
            <person name="Schoenle A."/>
        </authorList>
    </citation>
    <scope>NUCLEOTIDE SEQUENCE [LARGE SCALE GENOMIC DNA]</scope>
</reference>
<comment type="cofactor">
    <cofactor evidence="7">
        <name>Zn(2+)</name>
        <dbReference type="ChEBI" id="CHEBI:29105"/>
    </cofactor>
    <text evidence="7">Binds 1 zinc ion.</text>
</comment>
<keyword evidence="4 7" id="KW-0378">Hydrolase</keyword>
<accession>A0AAV2J7B3</accession>
<sequence length="105" mass="12407">MFNSAWQLRFSHLIGYGAKYYSYLMSRAVASMLWKQCFVQDPLNREMGERYRREMLAHGGAKEPMLMVEDDRSCGKMDTRSYCRTLLWSLCGFVRSDRKAEVNWS</sequence>
<dbReference type="Proteomes" id="UP001497482">
    <property type="component" value="Chromosome 10"/>
</dbReference>
<keyword evidence="2 7" id="KW-0645">Protease</keyword>
<evidence type="ECO:0000256" key="6">
    <source>
        <dbReference type="ARBA" id="ARBA00023049"/>
    </source>
</evidence>
<dbReference type="GO" id="GO:0006627">
    <property type="term" value="P:protein processing involved in protein targeting to mitochondrion"/>
    <property type="evidence" value="ECO:0007669"/>
    <property type="project" value="TreeGrafter"/>
</dbReference>
<evidence type="ECO:0000313" key="10">
    <source>
        <dbReference type="Proteomes" id="UP001497482"/>
    </source>
</evidence>
<dbReference type="InterPro" id="IPR024077">
    <property type="entry name" value="Neurolysin/TOP_dom2"/>
</dbReference>
<evidence type="ECO:0000313" key="9">
    <source>
        <dbReference type="EMBL" id="CAL1571942.1"/>
    </source>
</evidence>
<dbReference type="Pfam" id="PF01432">
    <property type="entry name" value="Peptidase_M3"/>
    <property type="match status" value="1"/>
</dbReference>
<dbReference type="InterPro" id="IPR001567">
    <property type="entry name" value="Pept_M3A_M3B_dom"/>
</dbReference>
<organism evidence="9 10">
    <name type="scientific">Knipowitschia caucasica</name>
    <name type="common">Caucasian dwarf goby</name>
    <name type="synonym">Pomatoschistus caucasicus</name>
    <dbReference type="NCBI Taxonomy" id="637954"/>
    <lineage>
        <taxon>Eukaryota</taxon>
        <taxon>Metazoa</taxon>
        <taxon>Chordata</taxon>
        <taxon>Craniata</taxon>
        <taxon>Vertebrata</taxon>
        <taxon>Euteleostomi</taxon>
        <taxon>Actinopterygii</taxon>
        <taxon>Neopterygii</taxon>
        <taxon>Teleostei</taxon>
        <taxon>Neoteleostei</taxon>
        <taxon>Acanthomorphata</taxon>
        <taxon>Gobiaria</taxon>
        <taxon>Gobiiformes</taxon>
        <taxon>Gobioidei</taxon>
        <taxon>Gobiidae</taxon>
        <taxon>Gobiinae</taxon>
        <taxon>Knipowitschia</taxon>
    </lineage>
</organism>
<protein>
    <recommendedName>
        <fullName evidence="8">Peptidase M3A/M3B catalytic domain-containing protein</fullName>
    </recommendedName>
</protein>
<dbReference type="GO" id="GO:0046872">
    <property type="term" value="F:metal ion binding"/>
    <property type="evidence" value="ECO:0007669"/>
    <property type="project" value="UniProtKB-UniRule"/>
</dbReference>
<dbReference type="GO" id="GO:0006518">
    <property type="term" value="P:peptide metabolic process"/>
    <property type="evidence" value="ECO:0007669"/>
    <property type="project" value="TreeGrafter"/>
</dbReference>
<dbReference type="SUPFAM" id="SSF55486">
    <property type="entry name" value="Metalloproteases ('zincins'), catalytic domain"/>
    <property type="match status" value="1"/>
</dbReference>
<evidence type="ECO:0000256" key="4">
    <source>
        <dbReference type="ARBA" id="ARBA00022801"/>
    </source>
</evidence>
<name>A0AAV2J7B3_KNICA</name>
<keyword evidence="5 7" id="KW-0862">Zinc</keyword>
<comment type="similarity">
    <text evidence="1 7">Belongs to the peptidase M3 family.</text>
</comment>
<dbReference type="Gene3D" id="1.10.1370.10">
    <property type="entry name" value="Neurolysin, domain 3"/>
    <property type="match status" value="1"/>
</dbReference>
<evidence type="ECO:0000259" key="8">
    <source>
        <dbReference type="Pfam" id="PF01432"/>
    </source>
</evidence>
<evidence type="ECO:0000256" key="2">
    <source>
        <dbReference type="ARBA" id="ARBA00022670"/>
    </source>
</evidence>
<dbReference type="EMBL" id="OZ035832">
    <property type="protein sequence ID" value="CAL1571942.1"/>
    <property type="molecule type" value="Genomic_DNA"/>
</dbReference>
<dbReference type="GO" id="GO:0005739">
    <property type="term" value="C:mitochondrion"/>
    <property type="evidence" value="ECO:0007669"/>
    <property type="project" value="TreeGrafter"/>
</dbReference>